<reference evidence="1 2" key="1">
    <citation type="submission" date="2022-06" db="EMBL/GenBank/DDBJ databases">
        <title>Isolation of gut microbiota from human fecal samples.</title>
        <authorList>
            <person name="Pamer E.G."/>
            <person name="Barat B."/>
            <person name="Waligurski E."/>
            <person name="Medina S."/>
            <person name="Paddock L."/>
            <person name="Mostad J."/>
        </authorList>
    </citation>
    <scope>NUCLEOTIDE SEQUENCE [LARGE SCALE GENOMIC DNA]</scope>
    <source>
        <strain evidence="1 2">DFI.9.73</strain>
    </source>
</reference>
<keyword evidence="2" id="KW-1185">Reference proteome</keyword>
<gene>
    <name evidence="1" type="ORF">NE695_18595</name>
</gene>
<organism evidence="1 2">
    <name type="scientific">Neglectibacter timonensis</name>
    <dbReference type="NCBI Taxonomy" id="1776382"/>
    <lineage>
        <taxon>Bacteria</taxon>
        <taxon>Bacillati</taxon>
        <taxon>Bacillota</taxon>
        <taxon>Clostridia</taxon>
        <taxon>Eubacteriales</taxon>
        <taxon>Oscillospiraceae</taxon>
        <taxon>Neglectibacter</taxon>
    </lineage>
</organism>
<dbReference type="Proteomes" id="UP001524473">
    <property type="component" value="Unassembled WGS sequence"/>
</dbReference>
<sequence>EKYISINEKDISFVQTRVSTRGTGNSGAVVVYTRDSFISLPFIIPTTGTPQIIRPLITENFGE</sequence>
<evidence type="ECO:0000313" key="2">
    <source>
        <dbReference type="Proteomes" id="UP001524473"/>
    </source>
</evidence>
<proteinExistence type="predicted"/>
<feature type="non-terminal residue" evidence="1">
    <location>
        <position position="1"/>
    </location>
</feature>
<comment type="caution">
    <text evidence="1">The sequence shown here is derived from an EMBL/GenBank/DDBJ whole genome shotgun (WGS) entry which is preliminary data.</text>
</comment>
<protein>
    <submittedName>
        <fullName evidence="1">Uncharacterized protein</fullName>
    </submittedName>
</protein>
<name>A0ABT1S531_9FIRM</name>
<accession>A0ABT1S531</accession>
<evidence type="ECO:0000313" key="1">
    <source>
        <dbReference type="EMBL" id="MCQ4841910.1"/>
    </source>
</evidence>
<dbReference type="EMBL" id="JANFZH010000165">
    <property type="protein sequence ID" value="MCQ4841910.1"/>
    <property type="molecule type" value="Genomic_DNA"/>
</dbReference>